<dbReference type="AlphaFoldDB" id="A0A8X6HQS8"/>
<sequence>MLNLLPCPIPKCRHNVKDKNNLKTNLKKRPADQLNRPIKMTTSDKKNPNTKSNEFKFPRKAARVVIDPDTNAQSIETKNSFAALTPRAKMSIPQY</sequence>
<organism evidence="2 3">
    <name type="scientific">Trichonephila clavata</name>
    <name type="common">Joro spider</name>
    <name type="synonym">Nephila clavata</name>
    <dbReference type="NCBI Taxonomy" id="2740835"/>
    <lineage>
        <taxon>Eukaryota</taxon>
        <taxon>Metazoa</taxon>
        <taxon>Ecdysozoa</taxon>
        <taxon>Arthropoda</taxon>
        <taxon>Chelicerata</taxon>
        <taxon>Arachnida</taxon>
        <taxon>Araneae</taxon>
        <taxon>Araneomorphae</taxon>
        <taxon>Entelegynae</taxon>
        <taxon>Araneoidea</taxon>
        <taxon>Nephilidae</taxon>
        <taxon>Trichonephila</taxon>
    </lineage>
</organism>
<keyword evidence="3" id="KW-1185">Reference proteome</keyword>
<evidence type="ECO:0000313" key="2">
    <source>
        <dbReference type="EMBL" id="GFR26810.1"/>
    </source>
</evidence>
<evidence type="ECO:0000313" key="3">
    <source>
        <dbReference type="Proteomes" id="UP000887116"/>
    </source>
</evidence>
<gene>
    <name evidence="2" type="ORF">TNCT_332241</name>
</gene>
<comment type="caution">
    <text evidence="2">The sequence shown here is derived from an EMBL/GenBank/DDBJ whole genome shotgun (WGS) entry which is preliminary data.</text>
</comment>
<feature type="region of interest" description="Disordered" evidence="1">
    <location>
        <begin position="18"/>
        <end position="62"/>
    </location>
</feature>
<dbReference type="EMBL" id="BMAO01038738">
    <property type="protein sequence ID" value="GFR26810.1"/>
    <property type="molecule type" value="Genomic_DNA"/>
</dbReference>
<protein>
    <submittedName>
        <fullName evidence="2">Uncharacterized protein</fullName>
    </submittedName>
</protein>
<feature type="compositionally biased region" description="Basic and acidic residues" evidence="1">
    <location>
        <begin position="42"/>
        <end position="57"/>
    </location>
</feature>
<evidence type="ECO:0000256" key="1">
    <source>
        <dbReference type="SAM" id="MobiDB-lite"/>
    </source>
</evidence>
<accession>A0A8X6HQS8</accession>
<dbReference type="Proteomes" id="UP000887116">
    <property type="component" value="Unassembled WGS sequence"/>
</dbReference>
<name>A0A8X6HQS8_TRICU</name>
<proteinExistence type="predicted"/>
<reference evidence="2" key="1">
    <citation type="submission" date="2020-07" db="EMBL/GenBank/DDBJ databases">
        <title>Multicomponent nature underlies the extraordinary mechanical properties of spider dragline silk.</title>
        <authorList>
            <person name="Kono N."/>
            <person name="Nakamura H."/>
            <person name="Mori M."/>
            <person name="Yoshida Y."/>
            <person name="Ohtoshi R."/>
            <person name="Malay A.D."/>
            <person name="Moran D.A.P."/>
            <person name="Tomita M."/>
            <person name="Numata K."/>
            <person name="Arakawa K."/>
        </authorList>
    </citation>
    <scope>NUCLEOTIDE SEQUENCE</scope>
</reference>